<evidence type="ECO:0000256" key="1">
    <source>
        <dbReference type="SAM" id="Phobius"/>
    </source>
</evidence>
<feature type="transmembrane region" description="Helical" evidence="1">
    <location>
        <begin position="80"/>
        <end position="103"/>
    </location>
</feature>
<reference evidence="3" key="1">
    <citation type="submission" date="2016-09" db="EMBL/GenBank/DDBJ databases">
        <authorList>
            <person name="Guldener U."/>
        </authorList>
    </citation>
    <scope>NUCLEOTIDE SEQUENCE [LARGE SCALE GENOMIC DNA]</scope>
    <source>
        <strain evidence="3">V64-1</strain>
    </source>
</reference>
<organism evidence="2 3">
    <name type="scientific">Fusarium oxysporum</name>
    <name type="common">Fusarium vascular wilt</name>
    <dbReference type="NCBI Taxonomy" id="5507"/>
    <lineage>
        <taxon>Eukaryota</taxon>
        <taxon>Fungi</taxon>
        <taxon>Dikarya</taxon>
        <taxon>Ascomycota</taxon>
        <taxon>Pezizomycotina</taxon>
        <taxon>Sordariomycetes</taxon>
        <taxon>Hypocreomycetidae</taxon>
        <taxon>Hypocreales</taxon>
        <taxon>Nectriaceae</taxon>
        <taxon>Fusarium</taxon>
        <taxon>Fusarium oxysporum species complex</taxon>
    </lineage>
</organism>
<dbReference type="VEuPathDB" id="FungiDB:FOXG_15916"/>
<name>A0A2H3TRB7_FUSOX</name>
<gene>
    <name evidence="2" type="ORF">FRV6_08536</name>
</gene>
<dbReference type="OrthoDB" id="3205825at2759"/>
<dbReference type="PANTHER" id="PTHR35179">
    <property type="entry name" value="PROTEIN CBG02620"/>
    <property type="match status" value="1"/>
</dbReference>
<feature type="transmembrane region" description="Helical" evidence="1">
    <location>
        <begin position="6"/>
        <end position="30"/>
    </location>
</feature>
<dbReference type="EMBL" id="FMJY01000004">
    <property type="protein sequence ID" value="SCO84409.1"/>
    <property type="molecule type" value="Genomic_DNA"/>
</dbReference>
<evidence type="ECO:0000313" key="2">
    <source>
        <dbReference type="EMBL" id="SCO84409.1"/>
    </source>
</evidence>
<protein>
    <submittedName>
        <fullName evidence="2">Uncharacterized protein</fullName>
    </submittedName>
</protein>
<feature type="transmembrane region" description="Helical" evidence="1">
    <location>
        <begin position="51"/>
        <end position="74"/>
    </location>
</feature>
<dbReference type="AlphaFoldDB" id="A0A2H3TRB7"/>
<feature type="transmembrane region" description="Helical" evidence="1">
    <location>
        <begin position="162"/>
        <end position="180"/>
    </location>
</feature>
<sequence>MGSGGFGAPVYSLEIPSIYFGITIGFFILTSAKAAQQSFAIHKRTRSFFNLYTWMVWTLLLANLLQAVINWLYIRGDLKGSVGFFFGSVILWTLQTQLALQIIANRLGLVMVNKKRTKYLKLSLLVAVGLVNIAVACIWIPARLTHSKRMLHINDIWDRTEKVLYLLMDLALNSAFLHKVRRELIAEGLTKYKLLFNFNVSVVVISLSMDILIIVMMSFPNPFLYAVFHPVAYSVKLIIEIIMADLIAKIVQSQNELKSYRSAANTNSNTVPELRMWDHTANDSEICKAEASTAHCTTEVVLRQA</sequence>
<dbReference type="VEuPathDB" id="FungiDB:FOMG_19150"/>
<feature type="transmembrane region" description="Helical" evidence="1">
    <location>
        <begin position="192"/>
        <end position="219"/>
    </location>
</feature>
<proteinExistence type="predicted"/>
<dbReference type="PANTHER" id="PTHR35179:SF1">
    <property type="entry name" value="INTEGRAL MEMBRANE PROTEIN"/>
    <property type="match status" value="1"/>
</dbReference>
<feature type="transmembrane region" description="Helical" evidence="1">
    <location>
        <begin position="231"/>
        <end position="251"/>
    </location>
</feature>
<dbReference type="Proteomes" id="UP000219369">
    <property type="component" value="Unassembled WGS sequence"/>
</dbReference>
<feature type="transmembrane region" description="Helical" evidence="1">
    <location>
        <begin position="124"/>
        <end position="142"/>
    </location>
</feature>
<keyword evidence="1" id="KW-0472">Membrane</keyword>
<keyword evidence="1" id="KW-1133">Transmembrane helix</keyword>
<evidence type="ECO:0000313" key="3">
    <source>
        <dbReference type="Proteomes" id="UP000219369"/>
    </source>
</evidence>
<keyword evidence="1" id="KW-0812">Transmembrane</keyword>
<accession>A0A2H3TRB7</accession>